<evidence type="ECO:0000256" key="2">
    <source>
        <dbReference type="ARBA" id="ARBA00022448"/>
    </source>
</evidence>
<keyword evidence="4 9" id="KW-0812">Transmembrane</keyword>
<feature type="transmembrane region" description="Helical" evidence="9">
    <location>
        <begin position="43"/>
        <end position="62"/>
    </location>
</feature>
<gene>
    <name evidence="11" type="ORF">GCM10023143_33290</name>
</gene>
<sequence length="730" mass="80775">MMKSLLLSIDLSLPLKDPVLIFSIVLFIILLAPIILRKFRIPSIIGLIIAGVIIGPYGLNVLRYDSSIELFGMVGLLYIMFLAGLDLEMNEFLKNRGRSAVFGLCTFILPFGMGVPVCHYLLHFGWVPSVLISSMFATHTLVSYPIASRLGITKNQVVTIAVGGTIITDTLVLLILAVITGAARGTLNQAFWLRLGISIVVFVLIVFLLFPLIARWFFRNIKADNTTHYIFVLAMVFLAGMLAKLAGVEAIIGAFMAGLALNRLIPHTSPLMNRIDFVGNTLFIPFFLLSVGMRVDLRVFLHGSGILVLAGVLLVIAFLGKWLAALIVQKIYGYSMVQRRLLFGLTSSRAAATLAVILVGFEMGIVNETILNGTVILILITCLVSSFITENAGRKLAIVESQALPEMEESRENILVPISNPETIEQLMDFAIMLKDPRQRTPIYALSIVKDDEEAGEKVLLSNKMLEKVIKHASATDSPVQIITRVDLNVVSGITRAAKEVTATDLIMGWSSRISTTDRLFGTKLGSLLLNNWQNIYVSRFLYPLNTTRKVVLIIPGNAEYEIGFAHCIRKVEALSRQAGADILLCTGKKTQDAFMRELGRSKNPVQVQFRVFDDLEDFLVISRSVSRHDLLIIISARKGTLSYHTFLDNIPVKLNRHFRENNFILIYPEQNMVEVKESGLQGEDLTLAPIQEQIENISKLGRAVKKMFRGGPRQDKEDPGGDTDSPSAG</sequence>
<dbReference type="InterPro" id="IPR038770">
    <property type="entry name" value="Na+/solute_symporter_sf"/>
</dbReference>
<feature type="transmembrane region" description="Helical" evidence="9">
    <location>
        <begin position="191"/>
        <end position="214"/>
    </location>
</feature>
<feature type="transmembrane region" description="Helical" evidence="9">
    <location>
        <begin position="226"/>
        <end position="242"/>
    </location>
</feature>
<reference evidence="12" key="1">
    <citation type="journal article" date="2019" name="Int. J. Syst. Evol. Microbiol.">
        <title>The Global Catalogue of Microorganisms (GCM) 10K type strain sequencing project: providing services to taxonomists for standard genome sequencing and annotation.</title>
        <authorList>
            <consortium name="The Broad Institute Genomics Platform"/>
            <consortium name="The Broad Institute Genome Sequencing Center for Infectious Disease"/>
            <person name="Wu L."/>
            <person name="Ma J."/>
        </authorList>
    </citation>
    <scope>NUCLEOTIDE SEQUENCE [LARGE SCALE GENOMIC DNA]</scope>
    <source>
        <strain evidence="12">JCM 17664</strain>
    </source>
</reference>
<proteinExistence type="predicted"/>
<feature type="region of interest" description="Disordered" evidence="8">
    <location>
        <begin position="709"/>
        <end position="730"/>
    </location>
</feature>
<dbReference type="EMBL" id="BAABFN010000022">
    <property type="protein sequence ID" value="GAA4319689.1"/>
    <property type="molecule type" value="Genomic_DNA"/>
</dbReference>
<feature type="transmembrane region" description="Helical" evidence="9">
    <location>
        <begin position="341"/>
        <end position="363"/>
    </location>
</feature>
<organism evidence="11 12">
    <name type="scientific">Compostibacter hankyongensis</name>
    <dbReference type="NCBI Taxonomy" id="1007089"/>
    <lineage>
        <taxon>Bacteria</taxon>
        <taxon>Pseudomonadati</taxon>
        <taxon>Bacteroidota</taxon>
        <taxon>Chitinophagia</taxon>
        <taxon>Chitinophagales</taxon>
        <taxon>Chitinophagaceae</taxon>
        <taxon>Compostibacter</taxon>
    </lineage>
</organism>
<evidence type="ECO:0000259" key="10">
    <source>
        <dbReference type="Pfam" id="PF00999"/>
    </source>
</evidence>
<feature type="domain" description="Cation/H+ exchanger transmembrane" evidence="10">
    <location>
        <begin position="27"/>
        <end position="388"/>
    </location>
</feature>
<comment type="subcellular location">
    <subcellularLocation>
        <location evidence="1">Membrane</location>
        <topology evidence="1">Multi-pass membrane protein</topology>
    </subcellularLocation>
</comment>
<dbReference type="Proteomes" id="UP001501207">
    <property type="component" value="Unassembled WGS sequence"/>
</dbReference>
<evidence type="ECO:0000256" key="4">
    <source>
        <dbReference type="ARBA" id="ARBA00022692"/>
    </source>
</evidence>
<evidence type="ECO:0000256" key="6">
    <source>
        <dbReference type="ARBA" id="ARBA00023065"/>
    </source>
</evidence>
<evidence type="ECO:0000256" key="5">
    <source>
        <dbReference type="ARBA" id="ARBA00022989"/>
    </source>
</evidence>
<evidence type="ECO:0000256" key="7">
    <source>
        <dbReference type="ARBA" id="ARBA00023136"/>
    </source>
</evidence>
<feature type="transmembrane region" description="Helical" evidence="9">
    <location>
        <begin position="99"/>
        <end position="122"/>
    </location>
</feature>
<feature type="transmembrane region" description="Helical" evidence="9">
    <location>
        <begin position="128"/>
        <end position="146"/>
    </location>
</feature>
<evidence type="ECO:0000256" key="1">
    <source>
        <dbReference type="ARBA" id="ARBA00004141"/>
    </source>
</evidence>
<feature type="transmembrane region" description="Helical" evidence="9">
    <location>
        <begin position="369"/>
        <end position="388"/>
    </location>
</feature>
<dbReference type="PANTHER" id="PTHR43562">
    <property type="entry name" value="NAPA-TYPE SODIUM/HYDROGEN ANTIPORTER"/>
    <property type="match status" value="1"/>
</dbReference>
<evidence type="ECO:0000256" key="9">
    <source>
        <dbReference type="SAM" id="Phobius"/>
    </source>
</evidence>
<dbReference type="Pfam" id="PF00999">
    <property type="entry name" value="Na_H_Exchanger"/>
    <property type="match status" value="1"/>
</dbReference>
<comment type="caution">
    <text evidence="11">The sequence shown here is derived from an EMBL/GenBank/DDBJ whole genome shotgun (WGS) entry which is preliminary data.</text>
</comment>
<keyword evidence="12" id="KW-1185">Reference proteome</keyword>
<feature type="transmembrane region" description="Helical" evidence="9">
    <location>
        <begin position="299"/>
        <end position="320"/>
    </location>
</feature>
<name>A0ABP8G9H6_9BACT</name>
<protein>
    <submittedName>
        <fullName evidence="11">Cation:proton antiporter</fullName>
    </submittedName>
</protein>
<keyword evidence="3" id="KW-0050">Antiport</keyword>
<accession>A0ABP8G9H6</accession>
<evidence type="ECO:0000256" key="3">
    <source>
        <dbReference type="ARBA" id="ARBA00022449"/>
    </source>
</evidence>
<feature type="transmembrane region" description="Helical" evidence="9">
    <location>
        <begin position="20"/>
        <end position="36"/>
    </location>
</feature>
<evidence type="ECO:0000313" key="12">
    <source>
        <dbReference type="Proteomes" id="UP001501207"/>
    </source>
</evidence>
<dbReference type="SUPFAM" id="SSF52402">
    <property type="entry name" value="Adenine nucleotide alpha hydrolases-like"/>
    <property type="match status" value="1"/>
</dbReference>
<dbReference type="Gene3D" id="1.20.1530.20">
    <property type="match status" value="1"/>
</dbReference>
<keyword evidence="2" id="KW-0813">Transport</keyword>
<dbReference type="InterPro" id="IPR006153">
    <property type="entry name" value="Cation/H_exchanger_TM"/>
</dbReference>
<dbReference type="PANTHER" id="PTHR43562:SF4">
    <property type="entry name" value="NA(+)_H(+) ANTIPORTER NHAS5"/>
    <property type="match status" value="1"/>
</dbReference>
<evidence type="ECO:0000313" key="11">
    <source>
        <dbReference type="EMBL" id="GAA4319689.1"/>
    </source>
</evidence>
<keyword evidence="7 9" id="KW-0472">Membrane</keyword>
<dbReference type="RefSeq" id="WP_344981489.1">
    <property type="nucleotide sequence ID" value="NZ_BAABFN010000022.1"/>
</dbReference>
<evidence type="ECO:0000256" key="8">
    <source>
        <dbReference type="SAM" id="MobiDB-lite"/>
    </source>
</evidence>
<feature type="transmembrane region" description="Helical" evidence="9">
    <location>
        <begin position="68"/>
        <end position="87"/>
    </location>
</feature>
<feature type="transmembrane region" description="Helical" evidence="9">
    <location>
        <begin position="158"/>
        <end position="179"/>
    </location>
</feature>
<feature type="transmembrane region" description="Helical" evidence="9">
    <location>
        <begin position="277"/>
        <end position="293"/>
    </location>
</feature>
<keyword evidence="6" id="KW-0406">Ion transport</keyword>
<keyword evidence="5 9" id="KW-1133">Transmembrane helix</keyword>